<organism evidence="2 3">
    <name type="scientific">Aequorivita aurantiaca</name>
    <dbReference type="NCBI Taxonomy" id="3053356"/>
    <lineage>
        <taxon>Bacteria</taxon>
        <taxon>Pseudomonadati</taxon>
        <taxon>Bacteroidota</taxon>
        <taxon>Flavobacteriia</taxon>
        <taxon>Flavobacteriales</taxon>
        <taxon>Flavobacteriaceae</taxon>
        <taxon>Aequorivita</taxon>
    </lineage>
</organism>
<keyword evidence="1" id="KW-0472">Membrane</keyword>
<sequence>MSKRLKIVIGIFSIVIGLTLKSLFNHNLKYWELIKYSSLFLFVIGLSILLFPLWEEWKYKPKKKFKEQPTKWLVYYSKSVFALGFTLFTIIGLEKSGKYLNYTLRNYYLSSNSKITNGTIINYVRINLVKAGQEDFYLIQFNDGEKLIERGLLIDYSDWDNDKGSEDFKMTQNGIVVNKVKGGKVNIQFSERFPSFLKIVE</sequence>
<evidence type="ECO:0008006" key="4">
    <source>
        <dbReference type="Google" id="ProtNLM"/>
    </source>
</evidence>
<protein>
    <recommendedName>
        <fullName evidence="4">SMODS-associating 2TM beta-strand rich effector domain-containing protein</fullName>
    </recommendedName>
</protein>
<keyword evidence="3" id="KW-1185">Reference proteome</keyword>
<dbReference type="Proteomes" id="UP001244787">
    <property type="component" value="Unassembled WGS sequence"/>
</dbReference>
<feature type="transmembrane region" description="Helical" evidence="1">
    <location>
        <begin position="36"/>
        <end position="54"/>
    </location>
</feature>
<accession>A0ABT8DQJ9</accession>
<feature type="transmembrane region" description="Helical" evidence="1">
    <location>
        <begin position="7"/>
        <end position="24"/>
    </location>
</feature>
<dbReference type="EMBL" id="JAUGQQ010000020">
    <property type="protein sequence ID" value="MDN3725513.1"/>
    <property type="molecule type" value="Genomic_DNA"/>
</dbReference>
<keyword evidence="1" id="KW-0812">Transmembrane</keyword>
<name>A0ABT8DQJ9_9FLAO</name>
<proteinExistence type="predicted"/>
<comment type="caution">
    <text evidence="2">The sequence shown here is derived from an EMBL/GenBank/DDBJ whole genome shotgun (WGS) entry which is preliminary data.</text>
</comment>
<evidence type="ECO:0000256" key="1">
    <source>
        <dbReference type="SAM" id="Phobius"/>
    </source>
</evidence>
<gene>
    <name evidence="2" type="ORF">QRD02_14075</name>
</gene>
<reference evidence="2 3" key="1">
    <citation type="submission" date="2023-06" db="EMBL/GenBank/DDBJ databases">
        <authorList>
            <person name="Ye Y.-Q."/>
            <person name="Du Z.-J."/>
        </authorList>
    </citation>
    <scope>NUCLEOTIDE SEQUENCE [LARGE SCALE GENOMIC DNA]</scope>
    <source>
        <strain evidence="2 3">SDUM287046</strain>
    </source>
</reference>
<keyword evidence="1" id="KW-1133">Transmembrane helix</keyword>
<evidence type="ECO:0000313" key="3">
    <source>
        <dbReference type="Proteomes" id="UP001244787"/>
    </source>
</evidence>
<evidence type="ECO:0000313" key="2">
    <source>
        <dbReference type="EMBL" id="MDN3725513.1"/>
    </source>
</evidence>
<feature type="transmembrane region" description="Helical" evidence="1">
    <location>
        <begin position="75"/>
        <end position="93"/>
    </location>
</feature>